<feature type="transmembrane region" description="Helical" evidence="1">
    <location>
        <begin position="83"/>
        <end position="103"/>
    </location>
</feature>
<reference evidence="2 3" key="1">
    <citation type="journal article" date="2016" name="Genome Biol. Evol.">
        <title>Gene Family Evolution Reflects Adaptation to Soil Environmental Stressors in the Genome of the Collembolan Orchesella cincta.</title>
        <authorList>
            <person name="Faddeeva-Vakhrusheva A."/>
            <person name="Derks M.F."/>
            <person name="Anvar S.Y."/>
            <person name="Agamennone V."/>
            <person name="Suring W."/>
            <person name="Smit S."/>
            <person name="van Straalen N.M."/>
            <person name="Roelofs D."/>
        </authorList>
    </citation>
    <scope>NUCLEOTIDE SEQUENCE [LARGE SCALE GENOMIC DNA]</scope>
    <source>
        <tissue evidence="2">Mixed pool</tissue>
    </source>
</reference>
<feature type="transmembrane region" description="Helical" evidence="1">
    <location>
        <begin position="52"/>
        <end position="76"/>
    </location>
</feature>
<evidence type="ECO:0000313" key="2">
    <source>
        <dbReference type="EMBL" id="ODM90559.1"/>
    </source>
</evidence>
<feature type="transmembrane region" description="Helical" evidence="1">
    <location>
        <begin position="28"/>
        <end position="46"/>
    </location>
</feature>
<comment type="caution">
    <text evidence="2">The sequence shown here is derived from an EMBL/GenBank/DDBJ whole genome shotgun (WGS) entry which is preliminary data.</text>
</comment>
<evidence type="ECO:0000256" key="1">
    <source>
        <dbReference type="SAM" id="Phobius"/>
    </source>
</evidence>
<name>A0A1D2MC93_ORCCI</name>
<keyword evidence="1" id="KW-1133">Transmembrane helix</keyword>
<feature type="transmembrane region" description="Helical" evidence="1">
    <location>
        <begin position="118"/>
        <end position="136"/>
    </location>
</feature>
<keyword evidence="1" id="KW-0812">Transmembrane</keyword>
<keyword evidence="3" id="KW-1185">Reference proteome</keyword>
<dbReference type="AlphaFoldDB" id="A0A1D2MC93"/>
<dbReference type="EMBL" id="LJIJ01001909">
    <property type="protein sequence ID" value="ODM90559.1"/>
    <property type="molecule type" value="Genomic_DNA"/>
</dbReference>
<proteinExistence type="predicted"/>
<dbReference type="Proteomes" id="UP000094527">
    <property type="component" value="Unassembled WGS sequence"/>
</dbReference>
<dbReference type="OrthoDB" id="10600883at2759"/>
<evidence type="ECO:0000313" key="3">
    <source>
        <dbReference type="Proteomes" id="UP000094527"/>
    </source>
</evidence>
<protein>
    <submittedName>
        <fullName evidence="2">Uncharacterized protein</fullName>
    </submittedName>
</protein>
<organism evidence="2 3">
    <name type="scientific">Orchesella cincta</name>
    <name type="common">Springtail</name>
    <name type="synonym">Podura cincta</name>
    <dbReference type="NCBI Taxonomy" id="48709"/>
    <lineage>
        <taxon>Eukaryota</taxon>
        <taxon>Metazoa</taxon>
        <taxon>Ecdysozoa</taxon>
        <taxon>Arthropoda</taxon>
        <taxon>Hexapoda</taxon>
        <taxon>Collembola</taxon>
        <taxon>Entomobryomorpha</taxon>
        <taxon>Entomobryoidea</taxon>
        <taxon>Orchesellidae</taxon>
        <taxon>Orchesellinae</taxon>
        <taxon>Orchesella</taxon>
    </lineage>
</organism>
<keyword evidence="1" id="KW-0472">Membrane</keyword>
<gene>
    <name evidence="2" type="ORF">Ocin01_16123</name>
</gene>
<accession>A0A1D2MC93</accession>
<sequence length="139" mass="15884">MEHDPLNAEEDDEDEFQPQMNYFFRVQFQTLCICVICSDLVTVSWVQPYRYMIFLIVTTIAFLCLGICVLTALFDVEATERGIYAGLFVYFLILFGFAHFVYVSSLGTSSTYHIEYDIFLKNVSVGGGIGLFINMVRPP</sequence>